<dbReference type="RefSeq" id="XP_016766111.1">
    <property type="nucleotide sequence ID" value="XM_016902883.1"/>
</dbReference>
<protein>
    <submittedName>
        <fullName evidence="3">NAD(P)-binding protein</fullName>
    </submittedName>
</protein>
<dbReference type="PANTHER" id="PTHR42760">
    <property type="entry name" value="SHORT-CHAIN DEHYDROGENASES/REDUCTASES FAMILY MEMBER"/>
    <property type="match status" value="1"/>
</dbReference>
<dbReference type="SUPFAM" id="SSF51735">
    <property type="entry name" value="NAD(P)-binding Rossmann-fold domains"/>
    <property type="match status" value="1"/>
</dbReference>
<dbReference type="InterPro" id="IPR002347">
    <property type="entry name" value="SDR_fam"/>
</dbReference>
<keyword evidence="4" id="KW-1185">Reference proteome</keyword>
<dbReference type="OrthoDB" id="1669814at2759"/>
<dbReference type="Pfam" id="PF13561">
    <property type="entry name" value="adh_short_C2"/>
    <property type="match status" value="1"/>
</dbReference>
<dbReference type="FunFam" id="3.40.50.720:FF:000084">
    <property type="entry name" value="Short-chain dehydrogenase reductase"/>
    <property type="match status" value="1"/>
</dbReference>
<dbReference type="Gene3D" id="3.40.50.720">
    <property type="entry name" value="NAD(P)-binding Rossmann-like Domain"/>
    <property type="match status" value="1"/>
</dbReference>
<dbReference type="Proteomes" id="UP000016931">
    <property type="component" value="Unassembled WGS sequence"/>
</dbReference>
<keyword evidence="2" id="KW-0521">NADP</keyword>
<dbReference type="PANTHER" id="PTHR42760:SF45">
    <property type="entry name" value="SHORT CHAIN DEHYDROGENASE_REDUCTASE FAMILY PROTEIN, PUTATIVE (AFU_ORTHOLOGUE AFUA_3G09150)-RELATED"/>
    <property type="match status" value="1"/>
</dbReference>
<dbReference type="GO" id="GO:0016616">
    <property type="term" value="F:oxidoreductase activity, acting on the CH-OH group of donors, NAD or NADP as acceptor"/>
    <property type="evidence" value="ECO:0007669"/>
    <property type="project" value="TreeGrafter"/>
</dbReference>
<dbReference type="PRINTS" id="PR00080">
    <property type="entry name" value="SDRFAMILY"/>
</dbReference>
<dbReference type="PRINTS" id="PR00081">
    <property type="entry name" value="GDHRDH"/>
</dbReference>
<dbReference type="AlphaFoldDB" id="N1QLC4"/>
<evidence type="ECO:0000256" key="2">
    <source>
        <dbReference type="ARBA" id="ARBA00022857"/>
    </source>
</evidence>
<proteinExistence type="inferred from homology"/>
<dbReference type="InterPro" id="IPR036291">
    <property type="entry name" value="NAD(P)-bd_dom_sf"/>
</dbReference>
<evidence type="ECO:0000313" key="4">
    <source>
        <dbReference type="Proteomes" id="UP000016931"/>
    </source>
</evidence>
<name>N1QLC4_SPHMS</name>
<dbReference type="GO" id="GO:0006633">
    <property type="term" value="P:fatty acid biosynthetic process"/>
    <property type="evidence" value="ECO:0007669"/>
    <property type="project" value="TreeGrafter"/>
</dbReference>
<dbReference type="OMA" id="NDWIQRT"/>
<dbReference type="EMBL" id="KB456260">
    <property type="protein sequence ID" value="EMF17990.1"/>
    <property type="molecule type" value="Genomic_DNA"/>
</dbReference>
<dbReference type="HOGENOM" id="CLU_010194_1_0_1"/>
<organism evidence="3 4">
    <name type="scientific">Sphaerulina musiva (strain SO2202)</name>
    <name type="common">Poplar stem canker fungus</name>
    <name type="synonym">Septoria musiva</name>
    <dbReference type="NCBI Taxonomy" id="692275"/>
    <lineage>
        <taxon>Eukaryota</taxon>
        <taxon>Fungi</taxon>
        <taxon>Dikarya</taxon>
        <taxon>Ascomycota</taxon>
        <taxon>Pezizomycotina</taxon>
        <taxon>Dothideomycetes</taxon>
        <taxon>Dothideomycetidae</taxon>
        <taxon>Mycosphaerellales</taxon>
        <taxon>Mycosphaerellaceae</taxon>
        <taxon>Sphaerulina</taxon>
    </lineage>
</organism>
<sequence>MAGKVFAITGGASGIGLAAAKLLVERGAKVSIADVSSKLNEAAVEIAQHAGLPQDECVLARSVDVRELSQIQAWLKATVETFGRLDGAVNSAGVFDYPKAATGQTAALWHQERGIDQWNHVIGVNLTGTANCCHVELEYMTSEAAKAENWGRSIVNMTSVAGFRARGGSPAYIAGKHGIIGLTKALAKQYGPVGVNINAVAPGAIDTPMNQNVGKEFVDAMVAGLPIPRRGTAEETAKMIVYLLSDDASYVTGATFTIDGGMTV</sequence>
<dbReference type="CDD" id="cd05233">
    <property type="entry name" value="SDR_c"/>
    <property type="match status" value="1"/>
</dbReference>
<evidence type="ECO:0000256" key="1">
    <source>
        <dbReference type="ARBA" id="ARBA00006484"/>
    </source>
</evidence>
<gene>
    <name evidence="3" type="ORF">SEPMUDRAFT_138628</name>
</gene>
<dbReference type="GO" id="GO:0048038">
    <property type="term" value="F:quinone binding"/>
    <property type="evidence" value="ECO:0007669"/>
    <property type="project" value="TreeGrafter"/>
</dbReference>
<dbReference type="GeneID" id="27900020"/>
<reference evidence="3 4" key="1">
    <citation type="journal article" date="2012" name="PLoS Pathog.">
        <title>Diverse lifestyles and strategies of plant pathogenesis encoded in the genomes of eighteen Dothideomycetes fungi.</title>
        <authorList>
            <person name="Ohm R.A."/>
            <person name="Feau N."/>
            <person name="Henrissat B."/>
            <person name="Schoch C.L."/>
            <person name="Horwitz B.A."/>
            <person name="Barry K.W."/>
            <person name="Condon B.J."/>
            <person name="Copeland A.C."/>
            <person name="Dhillon B."/>
            <person name="Glaser F."/>
            <person name="Hesse C.N."/>
            <person name="Kosti I."/>
            <person name="LaButti K."/>
            <person name="Lindquist E.A."/>
            <person name="Lucas S."/>
            <person name="Salamov A.A."/>
            <person name="Bradshaw R.E."/>
            <person name="Ciuffetti L."/>
            <person name="Hamelin R.C."/>
            <person name="Kema G.H.J."/>
            <person name="Lawrence C."/>
            <person name="Scott J.A."/>
            <person name="Spatafora J.W."/>
            <person name="Turgeon B.G."/>
            <person name="de Wit P.J.G.M."/>
            <person name="Zhong S."/>
            <person name="Goodwin S.B."/>
            <person name="Grigoriev I.V."/>
        </authorList>
    </citation>
    <scope>NUCLEOTIDE SEQUENCE [LARGE SCALE GENOMIC DNA]</scope>
    <source>
        <strain evidence="3 4">SO2202</strain>
    </source>
</reference>
<evidence type="ECO:0000313" key="3">
    <source>
        <dbReference type="EMBL" id="EMF17990.1"/>
    </source>
</evidence>
<accession>N1QLC4</accession>
<comment type="similarity">
    <text evidence="1">Belongs to the short-chain dehydrogenases/reductases (SDR) family.</text>
</comment>
<dbReference type="STRING" id="692275.N1QLC4"/>
<dbReference type="eggNOG" id="KOG1200">
    <property type="taxonomic scope" value="Eukaryota"/>
</dbReference>